<dbReference type="InterPro" id="IPR001841">
    <property type="entry name" value="Znf_RING"/>
</dbReference>
<dbReference type="InterPro" id="IPR013083">
    <property type="entry name" value="Znf_RING/FYVE/PHD"/>
</dbReference>
<dbReference type="CDD" id="cd16461">
    <property type="entry name" value="RING-H2_EL5-like"/>
    <property type="match status" value="1"/>
</dbReference>
<dbReference type="Proteomes" id="UP000593564">
    <property type="component" value="Unassembled WGS sequence"/>
</dbReference>
<keyword evidence="8 14" id="KW-0863">Zinc-finger</keyword>
<keyword evidence="12 15" id="KW-0472">Membrane</keyword>
<reference evidence="18" key="1">
    <citation type="journal article" date="2020" name="Nat. Commun.">
        <title>Genome assembly of wild tea tree DASZ reveals pedigree and selection history of tea varieties.</title>
        <authorList>
            <person name="Zhang W."/>
            <person name="Zhang Y."/>
            <person name="Qiu H."/>
            <person name="Guo Y."/>
            <person name="Wan H."/>
            <person name="Zhang X."/>
            <person name="Scossa F."/>
            <person name="Alseekh S."/>
            <person name="Zhang Q."/>
            <person name="Wang P."/>
            <person name="Xu L."/>
            <person name="Schmidt M.H."/>
            <person name="Jia X."/>
            <person name="Li D."/>
            <person name="Zhu A."/>
            <person name="Guo F."/>
            <person name="Chen W."/>
            <person name="Ni D."/>
            <person name="Usadel B."/>
            <person name="Fernie A.R."/>
            <person name="Wen W."/>
        </authorList>
    </citation>
    <scope>NUCLEOTIDE SEQUENCE [LARGE SCALE GENOMIC DNA]</scope>
    <source>
        <strain evidence="18">cv. G240</strain>
    </source>
</reference>
<evidence type="ECO:0000256" key="8">
    <source>
        <dbReference type="ARBA" id="ARBA00022771"/>
    </source>
</evidence>
<comment type="subcellular location">
    <subcellularLocation>
        <location evidence="2">Membrane</location>
        <topology evidence="2">Single-pass membrane protein</topology>
    </subcellularLocation>
</comment>
<evidence type="ECO:0000256" key="2">
    <source>
        <dbReference type="ARBA" id="ARBA00004167"/>
    </source>
</evidence>
<evidence type="ECO:0000256" key="11">
    <source>
        <dbReference type="ARBA" id="ARBA00022989"/>
    </source>
</evidence>
<name>A0A7J7I2A4_CAMSI</name>
<evidence type="ECO:0000256" key="12">
    <source>
        <dbReference type="ARBA" id="ARBA00023136"/>
    </source>
</evidence>
<dbReference type="EMBL" id="JACBKZ010000001">
    <property type="protein sequence ID" value="KAF5959153.1"/>
    <property type="molecule type" value="Genomic_DNA"/>
</dbReference>
<accession>A0A7J7I2A4</accession>
<reference evidence="17 18" key="2">
    <citation type="submission" date="2020-07" db="EMBL/GenBank/DDBJ databases">
        <title>Genome assembly of wild tea tree DASZ reveals pedigree and selection history of tea varieties.</title>
        <authorList>
            <person name="Zhang W."/>
        </authorList>
    </citation>
    <scope>NUCLEOTIDE SEQUENCE [LARGE SCALE GENOMIC DNA]</scope>
    <source>
        <strain evidence="18">cv. G240</strain>
        <tissue evidence="17">Leaf</tissue>
    </source>
</reference>
<evidence type="ECO:0000256" key="9">
    <source>
        <dbReference type="ARBA" id="ARBA00022786"/>
    </source>
</evidence>
<dbReference type="GO" id="GO:0008270">
    <property type="term" value="F:zinc ion binding"/>
    <property type="evidence" value="ECO:0007669"/>
    <property type="project" value="UniProtKB-KW"/>
</dbReference>
<comment type="caution">
    <text evidence="17">The sequence shown here is derived from an EMBL/GenBank/DDBJ whole genome shotgun (WGS) entry which is preliminary data.</text>
</comment>
<evidence type="ECO:0000256" key="13">
    <source>
        <dbReference type="ARBA" id="ARBA00024209"/>
    </source>
</evidence>
<evidence type="ECO:0000256" key="6">
    <source>
        <dbReference type="ARBA" id="ARBA00022692"/>
    </source>
</evidence>
<keyword evidence="18" id="KW-1185">Reference proteome</keyword>
<evidence type="ECO:0000256" key="5">
    <source>
        <dbReference type="ARBA" id="ARBA00022679"/>
    </source>
</evidence>
<dbReference type="GO" id="GO:0061630">
    <property type="term" value="F:ubiquitin protein ligase activity"/>
    <property type="evidence" value="ECO:0007669"/>
    <property type="project" value="UniProtKB-EC"/>
</dbReference>
<dbReference type="EC" id="2.3.2.27" evidence="4"/>
<comment type="catalytic activity">
    <reaction evidence="1">
        <text>S-ubiquitinyl-[E2 ubiquitin-conjugating enzyme]-L-cysteine + [acceptor protein]-L-lysine = [E2 ubiquitin-conjugating enzyme]-L-cysteine + N(6)-ubiquitinyl-[acceptor protein]-L-lysine.</text>
        <dbReference type="EC" id="2.3.2.27"/>
    </reaction>
</comment>
<sequence>MKEDHTTHIFGLPPFLVAVMGITAAAITLLTYHCIVARWCNHHREFIPQWPRPPRTNHNEDILSSIETSITEFIPSYKYNKDIGMVSKTQDKTCAVCLCEFMDGEPVPVLPECLHSFHVPCIDMWLYSHSNCPVCRADATPARLPLSGLPGVDAVRVPPVEAV</sequence>
<evidence type="ECO:0000313" key="17">
    <source>
        <dbReference type="EMBL" id="KAF5959153.1"/>
    </source>
</evidence>
<dbReference type="UniPathway" id="UPA00143"/>
<keyword evidence="6 15" id="KW-0812">Transmembrane</keyword>
<dbReference type="Pfam" id="PF13639">
    <property type="entry name" value="zf-RING_2"/>
    <property type="match status" value="1"/>
</dbReference>
<evidence type="ECO:0000313" key="18">
    <source>
        <dbReference type="Proteomes" id="UP000593564"/>
    </source>
</evidence>
<dbReference type="AlphaFoldDB" id="A0A7J7I2A4"/>
<proteinExistence type="inferred from homology"/>
<dbReference type="SUPFAM" id="SSF57850">
    <property type="entry name" value="RING/U-box"/>
    <property type="match status" value="1"/>
</dbReference>
<dbReference type="GO" id="GO:0016020">
    <property type="term" value="C:membrane"/>
    <property type="evidence" value="ECO:0007669"/>
    <property type="project" value="UniProtKB-SubCell"/>
</dbReference>
<evidence type="ECO:0000259" key="16">
    <source>
        <dbReference type="PROSITE" id="PS50089"/>
    </source>
</evidence>
<dbReference type="Gene3D" id="3.30.40.10">
    <property type="entry name" value="Zinc/RING finger domain, C3HC4 (zinc finger)"/>
    <property type="match status" value="1"/>
</dbReference>
<keyword evidence="7" id="KW-0479">Metal-binding</keyword>
<keyword evidence="11 15" id="KW-1133">Transmembrane helix</keyword>
<feature type="domain" description="RING-type" evidence="16">
    <location>
        <begin position="94"/>
        <end position="136"/>
    </location>
</feature>
<keyword evidence="10" id="KW-0862">Zinc</keyword>
<evidence type="ECO:0000256" key="1">
    <source>
        <dbReference type="ARBA" id="ARBA00000900"/>
    </source>
</evidence>
<feature type="transmembrane region" description="Helical" evidence="15">
    <location>
        <begin position="12"/>
        <end position="35"/>
    </location>
</feature>
<dbReference type="PANTHER" id="PTHR46913:SF1">
    <property type="entry name" value="RING-H2 FINGER PROTEIN ATL16"/>
    <property type="match status" value="1"/>
</dbReference>
<evidence type="ECO:0000256" key="14">
    <source>
        <dbReference type="PROSITE-ProRule" id="PRU00175"/>
    </source>
</evidence>
<dbReference type="PANTHER" id="PTHR46913">
    <property type="entry name" value="RING-H2 FINGER PROTEIN ATL16"/>
    <property type="match status" value="1"/>
</dbReference>
<gene>
    <name evidence="17" type="ORF">HYC85_000362</name>
</gene>
<evidence type="ECO:0000256" key="10">
    <source>
        <dbReference type="ARBA" id="ARBA00022833"/>
    </source>
</evidence>
<keyword evidence="9" id="KW-0833">Ubl conjugation pathway</keyword>
<dbReference type="InterPro" id="IPR044600">
    <property type="entry name" value="ATL1/ATL16-like"/>
</dbReference>
<organism evidence="17 18">
    <name type="scientific">Camellia sinensis</name>
    <name type="common">Tea plant</name>
    <name type="synonym">Thea sinensis</name>
    <dbReference type="NCBI Taxonomy" id="4442"/>
    <lineage>
        <taxon>Eukaryota</taxon>
        <taxon>Viridiplantae</taxon>
        <taxon>Streptophyta</taxon>
        <taxon>Embryophyta</taxon>
        <taxon>Tracheophyta</taxon>
        <taxon>Spermatophyta</taxon>
        <taxon>Magnoliopsida</taxon>
        <taxon>eudicotyledons</taxon>
        <taxon>Gunneridae</taxon>
        <taxon>Pentapetalae</taxon>
        <taxon>asterids</taxon>
        <taxon>Ericales</taxon>
        <taxon>Theaceae</taxon>
        <taxon>Camellia</taxon>
    </lineage>
</organism>
<keyword evidence="5" id="KW-0808">Transferase</keyword>
<dbReference type="GO" id="GO:0016567">
    <property type="term" value="P:protein ubiquitination"/>
    <property type="evidence" value="ECO:0007669"/>
    <property type="project" value="UniProtKB-UniPathway"/>
</dbReference>
<evidence type="ECO:0000256" key="3">
    <source>
        <dbReference type="ARBA" id="ARBA00004906"/>
    </source>
</evidence>
<comment type="pathway">
    <text evidence="3">Protein modification; protein ubiquitination.</text>
</comment>
<evidence type="ECO:0000256" key="15">
    <source>
        <dbReference type="SAM" id="Phobius"/>
    </source>
</evidence>
<protein>
    <recommendedName>
        <fullName evidence="4">RING-type E3 ubiquitin transferase</fullName>
        <ecNumber evidence="4">2.3.2.27</ecNumber>
    </recommendedName>
</protein>
<evidence type="ECO:0000256" key="4">
    <source>
        <dbReference type="ARBA" id="ARBA00012483"/>
    </source>
</evidence>
<comment type="similarity">
    <text evidence="13">Belongs to the RING-type zinc finger family. ATL subfamily.</text>
</comment>
<dbReference type="PROSITE" id="PS50089">
    <property type="entry name" value="ZF_RING_2"/>
    <property type="match status" value="1"/>
</dbReference>
<dbReference type="SMART" id="SM00184">
    <property type="entry name" value="RING"/>
    <property type="match status" value="1"/>
</dbReference>
<evidence type="ECO:0000256" key="7">
    <source>
        <dbReference type="ARBA" id="ARBA00022723"/>
    </source>
</evidence>